<dbReference type="InterPro" id="IPR019734">
    <property type="entry name" value="TPR_rpt"/>
</dbReference>
<name>A0A9W8CWL7_9FUNG</name>
<dbReference type="Gene3D" id="3.80.10.10">
    <property type="entry name" value="Ribonuclease Inhibitor"/>
    <property type="match status" value="1"/>
</dbReference>
<feature type="region of interest" description="Disordered" evidence="3">
    <location>
        <begin position="1"/>
        <end position="21"/>
    </location>
</feature>
<sequence length="420" mass="46084">MFVAGRKRKAQQSDGAAGGARVRARTTALAPAAAAHSGTGVGRQRIEAEIDRLYLLGAENARERQHRTALDYYNRAVALAKNEGIEDARLYQARSHALYKLGEFGRAMDDAKDAIRVDEGAAAGYTRMAVILAATGKPEDALAVVDRGLSAVDGQAAGYAYMETQRMSIQRQLDPAYVPPLNPRTDPAVRLPSDLVVLILCLLDLRALIRCRGVARHWMALIDAVPILWSRLSYAPPDQAEELLQQMPGYAKLRRQQQQQQQRQGRCRVPDWALRHVFERSRGGLSALRIPDGSAMTVATLDTLLGHRRPRLTCMDIGRTAGLAPALLTRVLSWGLSAQLTEIRLPYREQVGDNAMAAIASGAPALRVLDISGCAKVRVKQLFRAWNPMLEDACGSTALEELYINDHPGALELLVFSTRH</sequence>
<dbReference type="Pfam" id="PF12937">
    <property type="entry name" value="F-box-like"/>
    <property type="match status" value="1"/>
</dbReference>
<dbReference type="Proteomes" id="UP001143981">
    <property type="component" value="Unassembled WGS sequence"/>
</dbReference>
<keyword evidence="6" id="KW-1185">Reference proteome</keyword>
<dbReference type="InterPro" id="IPR001810">
    <property type="entry name" value="F-box_dom"/>
</dbReference>
<evidence type="ECO:0000256" key="2">
    <source>
        <dbReference type="ARBA" id="ARBA00022803"/>
    </source>
</evidence>
<dbReference type="PROSITE" id="PS50181">
    <property type="entry name" value="FBOX"/>
    <property type="match status" value="1"/>
</dbReference>
<organism evidence="5 6">
    <name type="scientific">Coemansia biformis</name>
    <dbReference type="NCBI Taxonomy" id="1286918"/>
    <lineage>
        <taxon>Eukaryota</taxon>
        <taxon>Fungi</taxon>
        <taxon>Fungi incertae sedis</taxon>
        <taxon>Zoopagomycota</taxon>
        <taxon>Kickxellomycotina</taxon>
        <taxon>Kickxellomycetes</taxon>
        <taxon>Kickxellales</taxon>
        <taxon>Kickxellaceae</taxon>
        <taxon>Coemansia</taxon>
    </lineage>
</organism>
<dbReference type="PANTHER" id="PTHR22904:SF523">
    <property type="entry name" value="STRESS-INDUCED-PHOSPHOPROTEIN 1"/>
    <property type="match status" value="1"/>
</dbReference>
<dbReference type="Gene3D" id="1.25.40.10">
    <property type="entry name" value="Tetratricopeptide repeat domain"/>
    <property type="match status" value="1"/>
</dbReference>
<dbReference type="SUPFAM" id="SSF48452">
    <property type="entry name" value="TPR-like"/>
    <property type="match status" value="1"/>
</dbReference>
<dbReference type="EMBL" id="JANBOI010001110">
    <property type="protein sequence ID" value="KAJ1727404.1"/>
    <property type="molecule type" value="Genomic_DNA"/>
</dbReference>
<accession>A0A9W8CWL7</accession>
<dbReference type="Gene3D" id="1.20.1280.50">
    <property type="match status" value="1"/>
</dbReference>
<keyword evidence="1" id="KW-0677">Repeat</keyword>
<dbReference type="PANTHER" id="PTHR22904">
    <property type="entry name" value="TPR REPEAT CONTAINING PROTEIN"/>
    <property type="match status" value="1"/>
</dbReference>
<dbReference type="SUPFAM" id="SSF81383">
    <property type="entry name" value="F-box domain"/>
    <property type="match status" value="1"/>
</dbReference>
<evidence type="ECO:0000256" key="3">
    <source>
        <dbReference type="SAM" id="MobiDB-lite"/>
    </source>
</evidence>
<feature type="compositionally biased region" description="Basic residues" evidence="3">
    <location>
        <begin position="1"/>
        <end position="10"/>
    </location>
</feature>
<dbReference type="InterPro" id="IPR032675">
    <property type="entry name" value="LRR_dom_sf"/>
</dbReference>
<comment type="caution">
    <text evidence="5">The sequence shown here is derived from an EMBL/GenBank/DDBJ whole genome shotgun (WGS) entry which is preliminary data.</text>
</comment>
<reference evidence="5" key="1">
    <citation type="submission" date="2022-07" db="EMBL/GenBank/DDBJ databases">
        <title>Phylogenomic reconstructions and comparative analyses of Kickxellomycotina fungi.</title>
        <authorList>
            <person name="Reynolds N.K."/>
            <person name="Stajich J.E."/>
            <person name="Barry K."/>
            <person name="Grigoriev I.V."/>
            <person name="Crous P."/>
            <person name="Smith M.E."/>
        </authorList>
    </citation>
    <scope>NUCLEOTIDE SEQUENCE</scope>
    <source>
        <strain evidence="5">BCRC 34381</strain>
    </source>
</reference>
<dbReference type="OrthoDB" id="629492at2759"/>
<evidence type="ECO:0000259" key="4">
    <source>
        <dbReference type="PROSITE" id="PS50181"/>
    </source>
</evidence>
<evidence type="ECO:0000313" key="6">
    <source>
        <dbReference type="Proteomes" id="UP001143981"/>
    </source>
</evidence>
<dbReference type="SMART" id="SM00028">
    <property type="entry name" value="TPR"/>
    <property type="match status" value="3"/>
</dbReference>
<keyword evidence="2" id="KW-0802">TPR repeat</keyword>
<evidence type="ECO:0000313" key="5">
    <source>
        <dbReference type="EMBL" id="KAJ1727404.1"/>
    </source>
</evidence>
<gene>
    <name evidence="5" type="ORF">LPJ61_004587</name>
</gene>
<dbReference type="GO" id="GO:0051879">
    <property type="term" value="F:Hsp90 protein binding"/>
    <property type="evidence" value="ECO:0007669"/>
    <property type="project" value="TreeGrafter"/>
</dbReference>
<proteinExistence type="predicted"/>
<dbReference type="InterPro" id="IPR011990">
    <property type="entry name" value="TPR-like_helical_dom_sf"/>
</dbReference>
<dbReference type="InterPro" id="IPR036047">
    <property type="entry name" value="F-box-like_dom_sf"/>
</dbReference>
<feature type="non-terminal residue" evidence="5">
    <location>
        <position position="420"/>
    </location>
</feature>
<feature type="domain" description="F-box" evidence="4">
    <location>
        <begin position="185"/>
        <end position="232"/>
    </location>
</feature>
<evidence type="ECO:0000256" key="1">
    <source>
        <dbReference type="ARBA" id="ARBA00022737"/>
    </source>
</evidence>
<dbReference type="AlphaFoldDB" id="A0A9W8CWL7"/>
<protein>
    <recommendedName>
        <fullName evidence="4">F-box domain-containing protein</fullName>
    </recommendedName>
</protein>